<reference evidence="3 4" key="1">
    <citation type="journal article" date="2015" name="Genome Biol.">
        <title>Comparative genomics of Steinernema reveals deeply conserved gene regulatory networks.</title>
        <authorList>
            <person name="Dillman A.R."/>
            <person name="Macchietto M."/>
            <person name="Porter C.F."/>
            <person name="Rogers A."/>
            <person name="Williams B."/>
            <person name="Antoshechkin I."/>
            <person name="Lee M.M."/>
            <person name="Goodwin Z."/>
            <person name="Lu X."/>
            <person name="Lewis E.E."/>
            <person name="Goodrich-Blair H."/>
            <person name="Stock S.P."/>
            <person name="Adams B.J."/>
            <person name="Sternberg P.W."/>
            <person name="Mortazavi A."/>
        </authorList>
    </citation>
    <scope>NUCLEOTIDE SEQUENCE [LARGE SCALE GENOMIC DNA]</scope>
    <source>
        <strain evidence="3 4">ALL</strain>
    </source>
</reference>
<feature type="compositionally biased region" description="Polar residues" evidence="1">
    <location>
        <begin position="177"/>
        <end position="187"/>
    </location>
</feature>
<dbReference type="EMBL" id="CM016762">
    <property type="protein sequence ID" value="TMS35795.1"/>
    <property type="molecule type" value="Genomic_DNA"/>
</dbReference>
<dbReference type="PANTHER" id="PTHR34721">
    <property type="entry name" value="PROTEIN CBG09734"/>
    <property type="match status" value="1"/>
</dbReference>
<accession>A0A4U8UT43</accession>
<dbReference type="AlphaFoldDB" id="A0A4U8UT43"/>
<dbReference type="OrthoDB" id="5850827at2759"/>
<name>A0A4U8UT43_STECR</name>
<evidence type="ECO:0000256" key="2">
    <source>
        <dbReference type="SAM" id="SignalP"/>
    </source>
</evidence>
<feature type="chain" id="PRO_5020310269" description="UPAR/Ly6 domain-containing protein" evidence="2">
    <location>
        <begin position="26"/>
        <end position="561"/>
    </location>
</feature>
<evidence type="ECO:0008006" key="5">
    <source>
        <dbReference type="Google" id="ProtNLM"/>
    </source>
</evidence>
<sequence length="561" mass="61815">MGTAVADRVSLALIVTATLLQISVALNCYICGDNNLDEFGECTDQFPYDCGTYARRFDPSERIYCRTTRNRSANNTYTIMKECISESDHYKSFPKKTYPLDEECDLIDVNGYEVAYCLCRHNDYCNHNAIADQFVAFEELHPELFGEMPLQTSTSSEQVSSTFAPVAFPSDGDLRRQQTNPHQTRNFGGSRVSDIDISAPQIVVHPKDETSRNHQKVLSSSTFAEHEDADHSSALRCLQCGQGNLPDEAADCSQQVVVDCQRQLGDIAGGRAFCFSRQILLGSGQNVVEKMCVSEHTLQQELQIQEVADGCGFSDGNRVRYCVCSDDECNRNSINQKMLMHVITAPASEPIVTSSASPESVPVEKSIKCQACTEGNMANPTDCQRPTEMECKGENPLCLTRQTQLSNGAFSFEKRCISESEYEQNFPDEADKLSVGCSSAFDGYVNYCICNSDLCNKGSLVEQGGLLGSKRTFPSFPTTVRPAVLPTSPRNRPNDNFAHEAPPLTVKHPSNTLSVGSSTAPTLHTKSVKDRQERWKDFGSSASLSTASAVTLPILVLFHQF</sequence>
<evidence type="ECO:0000256" key="1">
    <source>
        <dbReference type="SAM" id="MobiDB-lite"/>
    </source>
</evidence>
<dbReference type="CDD" id="cd00117">
    <property type="entry name" value="TFP"/>
    <property type="match status" value="1"/>
</dbReference>
<proteinExistence type="predicted"/>
<dbReference type="EMBL" id="AZBU02000001">
    <property type="protein sequence ID" value="TMS35795.1"/>
    <property type="molecule type" value="Genomic_DNA"/>
</dbReference>
<keyword evidence="2" id="KW-0732">Signal</keyword>
<keyword evidence="4" id="KW-1185">Reference proteome</keyword>
<dbReference type="Proteomes" id="UP000298663">
    <property type="component" value="Chromosome X"/>
</dbReference>
<feature type="region of interest" description="Disordered" evidence="1">
    <location>
        <begin position="168"/>
        <end position="191"/>
    </location>
</feature>
<organism evidence="3 4">
    <name type="scientific">Steinernema carpocapsae</name>
    <name type="common">Entomopathogenic nematode</name>
    <dbReference type="NCBI Taxonomy" id="34508"/>
    <lineage>
        <taxon>Eukaryota</taxon>
        <taxon>Metazoa</taxon>
        <taxon>Ecdysozoa</taxon>
        <taxon>Nematoda</taxon>
        <taxon>Chromadorea</taxon>
        <taxon>Rhabditida</taxon>
        <taxon>Tylenchina</taxon>
        <taxon>Panagrolaimomorpha</taxon>
        <taxon>Strongyloidoidea</taxon>
        <taxon>Steinernematidae</taxon>
        <taxon>Steinernema</taxon>
    </lineage>
</organism>
<dbReference type="PANTHER" id="PTHR34721:SF12">
    <property type="entry name" value="PROTEIN QUIVER"/>
    <property type="match status" value="1"/>
</dbReference>
<protein>
    <recommendedName>
        <fullName evidence="5">UPAR/Ly6 domain-containing protein</fullName>
    </recommendedName>
</protein>
<evidence type="ECO:0000313" key="4">
    <source>
        <dbReference type="Proteomes" id="UP000298663"/>
    </source>
</evidence>
<evidence type="ECO:0000313" key="3">
    <source>
        <dbReference type="EMBL" id="TMS35795.1"/>
    </source>
</evidence>
<reference evidence="3 4" key="2">
    <citation type="journal article" date="2019" name="G3 (Bethesda)">
        <title>Hybrid Assembly of the Genome of the Entomopathogenic Nematode Steinernema carpocapsae Identifies the X-Chromosome.</title>
        <authorList>
            <person name="Serra L."/>
            <person name="Macchietto M."/>
            <person name="Macias-Munoz A."/>
            <person name="McGill C.J."/>
            <person name="Rodriguez I.M."/>
            <person name="Rodriguez B."/>
            <person name="Murad R."/>
            <person name="Mortazavi A."/>
        </authorList>
    </citation>
    <scope>NUCLEOTIDE SEQUENCE [LARGE SCALE GENOMIC DNA]</scope>
    <source>
        <strain evidence="3 4">ALL</strain>
    </source>
</reference>
<gene>
    <name evidence="3" type="ORF">L596_003114</name>
</gene>
<comment type="caution">
    <text evidence="3">The sequence shown here is derived from an EMBL/GenBank/DDBJ whole genome shotgun (WGS) entry which is preliminary data.</text>
</comment>
<feature type="signal peptide" evidence="2">
    <location>
        <begin position="1"/>
        <end position="25"/>
    </location>
</feature>